<comment type="caution">
    <text evidence="1">The sequence shown here is derived from an EMBL/GenBank/DDBJ whole genome shotgun (WGS) entry which is preliminary data.</text>
</comment>
<protein>
    <submittedName>
        <fullName evidence="1">Unnamed protein product</fullName>
    </submittedName>
</protein>
<accession>A0A9W6TP43</accession>
<dbReference type="AlphaFoldDB" id="A0A9W6TP43"/>
<organism evidence="1 2">
    <name type="scientific">Phytophthora fragariaefolia</name>
    <dbReference type="NCBI Taxonomy" id="1490495"/>
    <lineage>
        <taxon>Eukaryota</taxon>
        <taxon>Sar</taxon>
        <taxon>Stramenopiles</taxon>
        <taxon>Oomycota</taxon>
        <taxon>Peronosporomycetes</taxon>
        <taxon>Peronosporales</taxon>
        <taxon>Peronosporaceae</taxon>
        <taxon>Phytophthora</taxon>
    </lineage>
</organism>
<name>A0A9W6TP43_9STRA</name>
<gene>
    <name evidence="1" type="ORF">Pfra01_000082700</name>
</gene>
<sequence length="276" mass="31071">MCYATDATQSEDIKQPCLKNWQELSQLCPFAGYFTSVRLDSPFHRCKAFHSPLGFAVTNNPIEQFNRAIMSDYTLRARPKMGILIDQLLLCVRTEAVRSRPFATTIEPHADVVHRVREMIKANVISEVKPMHISMGFLTGKSPPSAGLSMLHVASDSLNRVYDPHDKRIKEALPVTASLSWQNARMETASIPASDWKVDLERKTCGYLIFLRDGCCIYLVYGLSVRAQLDCLGRARLVSRGRNKSCGEVIRRNVDGRSRMATSQGDRKSQVEFWAG</sequence>
<evidence type="ECO:0000313" key="2">
    <source>
        <dbReference type="Proteomes" id="UP001165121"/>
    </source>
</evidence>
<reference evidence="1" key="1">
    <citation type="submission" date="2023-04" db="EMBL/GenBank/DDBJ databases">
        <title>Phytophthora fragariaefolia NBRC 109709.</title>
        <authorList>
            <person name="Ichikawa N."/>
            <person name="Sato H."/>
            <person name="Tonouchi N."/>
        </authorList>
    </citation>
    <scope>NUCLEOTIDE SEQUENCE</scope>
    <source>
        <strain evidence="1">NBRC 109709</strain>
    </source>
</reference>
<proteinExistence type="predicted"/>
<evidence type="ECO:0000313" key="1">
    <source>
        <dbReference type="EMBL" id="GMF16468.1"/>
    </source>
</evidence>
<dbReference type="EMBL" id="BSXT01000063">
    <property type="protein sequence ID" value="GMF16468.1"/>
    <property type="molecule type" value="Genomic_DNA"/>
</dbReference>
<keyword evidence="2" id="KW-1185">Reference proteome</keyword>
<dbReference type="Proteomes" id="UP001165121">
    <property type="component" value="Unassembled WGS sequence"/>
</dbReference>
<dbReference type="OrthoDB" id="93803at2759"/>